<dbReference type="OrthoDB" id="2381574at2"/>
<feature type="coiled-coil region" evidence="1">
    <location>
        <begin position="69"/>
        <end position="138"/>
    </location>
</feature>
<evidence type="ECO:0000256" key="1">
    <source>
        <dbReference type="SAM" id="Coils"/>
    </source>
</evidence>
<feature type="transmembrane region" description="Helical" evidence="2">
    <location>
        <begin position="16"/>
        <end position="37"/>
    </location>
</feature>
<evidence type="ECO:0000313" key="5">
    <source>
        <dbReference type="Proteomes" id="UP000266482"/>
    </source>
</evidence>
<dbReference type="Gene3D" id="1.10.220.30">
    <property type="match status" value="1"/>
</dbReference>
<accession>A0A3A1UU79</accession>
<reference evidence="4 5" key="1">
    <citation type="submission" date="2018-09" db="EMBL/GenBank/DDBJ databases">
        <title>Paenibacillus aracenensis nov. sp. isolated from a cave in southern Spain.</title>
        <authorList>
            <person name="Jurado V."/>
            <person name="Gutierrez-Patricio S."/>
            <person name="Gonzalez-Pimentel J.L."/>
            <person name="Miller A.Z."/>
            <person name="Laiz L."/>
            <person name="Saiz-Jimenez C."/>
        </authorList>
    </citation>
    <scope>NUCLEOTIDE SEQUENCE [LARGE SCALE GENOMIC DNA]</scope>
    <source>
        <strain evidence="4 5">DSM 22867</strain>
    </source>
</reference>
<keyword evidence="5" id="KW-1185">Reference proteome</keyword>
<keyword evidence="1" id="KW-0175">Coiled coil</keyword>
<proteinExistence type="predicted"/>
<feature type="domain" description="Magnesium transporter MgtE intracellular" evidence="3">
    <location>
        <begin position="138"/>
        <end position="206"/>
    </location>
</feature>
<dbReference type="SUPFAM" id="SSF158791">
    <property type="entry name" value="MgtE N-terminal domain-like"/>
    <property type="match status" value="1"/>
</dbReference>
<name>A0A3A1UU79_9BACL</name>
<dbReference type="AlphaFoldDB" id="A0A3A1UU79"/>
<sequence>MADTDVEKGYNGFERFMFVMVPILFVIVLLGVLLALFDADFRNRALGVGQSIPVVKDILPEPKVEGNSMDDDQIRSIKMSEKIEELEAELAAVKQELAEAASAKESQESTVKELQDENAMLKQQTEEKKLENEEYAAKITELASMFTKMTPSKAAPIVQNMTTEEIVLLFSSMRADDRVRIMEKMDPANAAEVTMAMKDNESAKDLQIAALQSQLDKAKKEIGADKPVFSTLDQEQLGATFSSMAPKSAGEMLIKMMDISPSKVLRILNSVDDATRSSILAEMSAIDETAAAEIMSKLMAGS</sequence>
<dbReference type="Proteomes" id="UP000266482">
    <property type="component" value="Unassembled WGS sequence"/>
</dbReference>
<keyword evidence="2" id="KW-0812">Transmembrane</keyword>
<dbReference type="Pfam" id="PF03448">
    <property type="entry name" value="MgtE_N"/>
    <property type="match status" value="1"/>
</dbReference>
<dbReference type="EMBL" id="QXQA01000009">
    <property type="protein sequence ID" value="RIX51824.1"/>
    <property type="molecule type" value="Genomic_DNA"/>
</dbReference>
<keyword evidence="2" id="KW-1133">Transmembrane helix</keyword>
<gene>
    <name evidence="4" type="ORF">D3P08_15530</name>
</gene>
<dbReference type="RefSeq" id="WP_119600607.1">
    <property type="nucleotide sequence ID" value="NZ_QXQA01000009.1"/>
</dbReference>
<comment type="caution">
    <text evidence="4">The sequence shown here is derived from an EMBL/GenBank/DDBJ whole genome shotgun (WGS) entry which is preliminary data.</text>
</comment>
<evidence type="ECO:0000256" key="2">
    <source>
        <dbReference type="SAM" id="Phobius"/>
    </source>
</evidence>
<organism evidence="4 5">
    <name type="scientific">Paenibacillus nanensis</name>
    <dbReference type="NCBI Taxonomy" id="393251"/>
    <lineage>
        <taxon>Bacteria</taxon>
        <taxon>Bacillati</taxon>
        <taxon>Bacillota</taxon>
        <taxon>Bacilli</taxon>
        <taxon>Bacillales</taxon>
        <taxon>Paenibacillaceae</taxon>
        <taxon>Paenibacillus</taxon>
    </lineage>
</organism>
<protein>
    <submittedName>
        <fullName evidence="4">MgtE protein</fullName>
    </submittedName>
</protein>
<evidence type="ECO:0000313" key="4">
    <source>
        <dbReference type="EMBL" id="RIX51824.1"/>
    </source>
</evidence>
<dbReference type="InterPro" id="IPR006668">
    <property type="entry name" value="Mg_transptr_MgtE_intracell_dom"/>
</dbReference>
<evidence type="ECO:0000259" key="3">
    <source>
        <dbReference type="Pfam" id="PF03448"/>
    </source>
</evidence>
<keyword evidence="2" id="KW-0472">Membrane</keyword>